<protein>
    <recommendedName>
        <fullName evidence="5">Pentatricopeptide repeat-containing protein</fullName>
    </recommendedName>
</protein>
<comment type="caution">
    <text evidence="3">The sequence shown here is derived from an EMBL/GenBank/DDBJ whole genome shotgun (WGS) entry which is preliminary data.</text>
</comment>
<accession>A0A9D4U312</accession>
<organism evidence="3 4">
    <name type="scientific">Adiantum capillus-veneris</name>
    <name type="common">Maidenhair fern</name>
    <dbReference type="NCBI Taxonomy" id="13818"/>
    <lineage>
        <taxon>Eukaryota</taxon>
        <taxon>Viridiplantae</taxon>
        <taxon>Streptophyta</taxon>
        <taxon>Embryophyta</taxon>
        <taxon>Tracheophyta</taxon>
        <taxon>Polypodiopsida</taxon>
        <taxon>Polypodiidae</taxon>
        <taxon>Polypodiales</taxon>
        <taxon>Pteridineae</taxon>
        <taxon>Pteridaceae</taxon>
        <taxon>Vittarioideae</taxon>
        <taxon>Adiantum</taxon>
    </lineage>
</organism>
<dbReference type="EMBL" id="JABFUD020000024">
    <property type="protein sequence ID" value="KAI5060681.1"/>
    <property type="molecule type" value="Genomic_DNA"/>
</dbReference>
<dbReference type="PROSITE" id="PS51375">
    <property type="entry name" value="PPR"/>
    <property type="match status" value="2"/>
</dbReference>
<name>A0A9D4U312_ADICA</name>
<dbReference type="PANTHER" id="PTHR47926:SF382">
    <property type="entry name" value="PENTACOTRIPEPTIDE-REPEAT REGION OF PRORP DOMAIN-CONTAINING PROTEIN"/>
    <property type="match status" value="1"/>
</dbReference>
<dbReference type="Gene3D" id="1.25.40.10">
    <property type="entry name" value="Tetratricopeptide repeat domain"/>
    <property type="match status" value="2"/>
</dbReference>
<dbReference type="GO" id="GO:0003723">
    <property type="term" value="F:RNA binding"/>
    <property type="evidence" value="ECO:0007669"/>
    <property type="project" value="InterPro"/>
</dbReference>
<sequence>MRRCATSLQRSGEGAAGSISCRSCLESLWKDFFRDPSQWWDNRIFKPRLVYPDFVHKDSGLGLWLHSLRNSSWVAAELRRQGLFDTPPVDTQIEYFNTRLKACARKKDLLTGMRLHHNLVRMRLIEQCSDVLAVMYANCDHLGKAKVLLDMHKSKDNISWTALMAGYLRKGQGERALDCFEQMKHDGISITATTYCCALKACAMTRAVDKGRHLHNQIVRQGLLQNVILGNLLVHMYAKCGATLQAWEVLEEIHSRNIFSWAALISGHAHEGEFEQALICLEQMQQEGILPDGAIYAMALKSCATNRASVQGKQTHKEFATESLTLNHTVMGGGLADVYAKCGLVLKQLPSRNVFSWKALFCRRWAV</sequence>
<keyword evidence="1" id="KW-0677">Repeat</keyword>
<dbReference type="InterPro" id="IPR011990">
    <property type="entry name" value="TPR-like_helical_dom_sf"/>
</dbReference>
<dbReference type="AlphaFoldDB" id="A0A9D4U312"/>
<dbReference type="Proteomes" id="UP000886520">
    <property type="component" value="Chromosome 24"/>
</dbReference>
<dbReference type="InterPro" id="IPR046960">
    <property type="entry name" value="PPR_At4g14850-like_plant"/>
</dbReference>
<feature type="repeat" description="PPR" evidence="2">
    <location>
        <begin position="156"/>
        <end position="190"/>
    </location>
</feature>
<dbReference type="GO" id="GO:0009451">
    <property type="term" value="P:RNA modification"/>
    <property type="evidence" value="ECO:0007669"/>
    <property type="project" value="InterPro"/>
</dbReference>
<dbReference type="Pfam" id="PF13041">
    <property type="entry name" value="PPR_2"/>
    <property type="match status" value="1"/>
</dbReference>
<feature type="repeat" description="PPR" evidence="2">
    <location>
        <begin position="257"/>
        <end position="291"/>
    </location>
</feature>
<evidence type="ECO:0000313" key="4">
    <source>
        <dbReference type="Proteomes" id="UP000886520"/>
    </source>
</evidence>
<keyword evidence="4" id="KW-1185">Reference proteome</keyword>
<dbReference type="NCBIfam" id="TIGR00756">
    <property type="entry name" value="PPR"/>
    <property type="match status" value="2"/>
</dbReference>
<evidence type="ECO:0000313" key="3">
    <source>
        <dbReference type="EMBL" id="KAI5060681.1"/>
    </source>
</evidence>
<dbReference type="Pfam" id="PF01535">
    <property type="entry name" value="PPR"/>
    <property type="match status" value="2"/>
</dbReference>
<gene>
    <name evidence="3" type="ORF">GOP47_0025101</name>
</gene>
<evidence type="ECO:0000256" key="1">
    <source>
        <dbReference type="ARBA" id="ARBA00022737"/>
    </source>
</evidence>
<dbReference type="OrthoDB" id="1078367at2759"/>
<proteinExistence type="predicted"/>
<dbReference type="PANTHER" id="PTHR47926">
    <property type="entry name" value="PENTATRICOPEPTIDE REPEAT-CONTAINING PROTEIN"/>
    <property type="match status" value="1"/>
</dbReference>
<dbReference type="InterPro" id="IPR002885">
    <property type="entry name" value="PPR_rpt"/>
</dbReference>
<evidence type="ECO:0000256" key="2">
    <source>
        <dbReference type="PROSITE-ProRule" id="PRU00708"/>
    </source>
</evidence>
<evidence type="ECO:0008006" key="5">
    <source>
        <dbReference type="Google" id="ProtNLM"/>
    </source>
</evidence>
<reference evidence="3" key="1">
    <citation type="submission" date="2021-01" db="EMBL/GenBank/DDBJ databases">
        <title>Adiantum capillus-veneris genome.</title>
        <authorList>
            <person name="Fang Y."/>
            <person name="Liao Q."/>
        </authorList>
    </citation>
    <scope>NUCLEOTIDE SEQUENCE</scope>
    <source>
        <strain evidence="3">H3</strain>
        <tissue evidence="3">Leaf</tissue>
    </source>
</reference>